<reference evidence="2 3" key="1">
    <citation type="submission" date="2016-12" db="EMBL/GenBank/DDBJ databases">
        <title>The whole genome sequencing and assembly of Bacillus cohnii DSM 6307T strain.</title>
        <authorList>
            <person name="Lee Y.-J."/>
            <person name="Yi H."/>
            <person name="Bahn Y.-S."/>
            <person name="Kim J.F."/>
            <person name="Lee D.-W."/>
        </authorList>
    </citation>
    <scope>NUCLEOTIDE SEQUENCE [LARGE SCALE GENOMIC DNA]</scope>
    <source>
        <strain evidence="2 3">DSM 6307</strain>
    </source>
</reference>
<evidence type="ECO:0000313" key="3">
    <source>
        <dbReference type="Proteomes" id="UP000215224"/>
    </source>
</evidence>
<dbReference type="Proteomes" id="UP000215224">
    <property type="component" value="Chromosome"/>
</dbReference>
<evidence type="ECO:0008006" key="4">
    <source>
        <dbReference type="Google" id="ProtNLM"/>
    </source>
</evidence>
<dbReference type="KEGG" id="bcoh:BC6307_16660"/>
<name>A0A223KTH7_9BACI</name>
<keyword evidence="1" id="KW-1133">Transmembrane helix</keyword>
<accession>A0A223KTH7</accession>
<dbReference type="AlphaFoldDB" id="A0A223KTH7"/>
<keyword evidence="1" id="KW-0812">Transmembrane</keyword>
<dbReference type="STRING" id="1314751.GCA_001591425_01996"/>
<organism evidence="2 3">
    <name type="scientific">Sutcliffiella cohnii</name>
    <dbReference type="NCBI Taxonomy" id="33932"/>
    <lineage>
        <taxon>Bacteria</taxon>
        <taxon>Bacillati</taxon>
        <taxon>Bacillota</taxon>
        <taxon>Bacilli</taxon>
        <taxon>Bacillales</taxon>
        <taxon>Bacillaceae</taxon>
        <taxon>Sutcliffiella</taxon>
    </lineage>
</organism>
<feature type="transmembrane region" description="Helical" evidence="1">
    <location>
        <begin position="20"/>
        <end position="42"/>
    </location>
</feature>
<keyword evidence="3" id="KW-1185">Reference proteome</keyword>
<proteinExistence type="predicted"/>
<gene>
    <name evidence="2" type="ORF">BC6307_16660</name>
</gene>
<dbReference type="EMBL" id="CP018866">
    <property type="protein sequence ID" value="AST92802.1"/>
    <property type="molecule type" value="Genomic_DNA"/>
</dbReference>
<evidence type="ECO:0000256" key="1">
    <source>
        <dbReference type="SAM" id="Phobius"/>
    </source>
</evidence>
<feature type="transmembrane region" description="Helical" evidence="1">
    <location>
        <begin position="79"/>
        <end position="101"/>
    </location>
</feature>
<sequence length="115" mass="13140">MQHVFPYLIPTIVIHFFMDLGRVTILVAQLGIFSIFVTQQFVQTGPLLSSMGPPFGFLENTGYNWATMLNGIKKEMHNAPWLVLVPVIAIMYITFMFNLIGEGAKKYFLRRDGHM</sequence>
<keyword evidence="1" id="KW-0472">Membrane</keyword>
<protein>
    <recommendedName>
        <fullName evidence="4">ABC transmembrane type-1 domain-containing protein</fullName>
    </recommendedName>
</protein>
<dbReference type="RefSeq" id="WP_066415405.1">
    <property type="nucleotide sequence ID" value="NZ_CP018866.1"/>
</dbReference>
<evidence type="ECO:0000313" key="2">
    <source>
        <dbReference type="EMBL" id="AST92802.1"/>
    </source>
</evidence>